<dbReference type="Gene3D" id="2.60.40.10">
    <property type="entry name" value="Immunoglobulins"/>
    <property type="match status" value="1"/>
</dbReference>
<dbReference type="PANTHER" id="PTHR23150">
    <property type="entry name" value="SULFATASE MODIFYING FACTOR 1, 2"/>
    <property type="match status" value="1"/>
</dbReference>
<evidence type="ECO:0000313" key="3">
    <source>
        <dbReference type="EMBL" id="BAX81668.1"/>
    </source>
</evidence>
<dbReference type="OrthoDB" id="9768004at2"/>
<dbReference type="InterPro" id="IPR005532">
    <property type="entry name" value="SUMF_dom"/>
</dbReference>
<keyword evidence="1" id="KW-0732">Signal</keyword>
<sequence>MKMKFPKNKYIILTIGLLLTIISCTKTADKDIMNELYQGISVATLETINPTDIEFTTAVCGGNIINDGYTEITMFGVVWSTDANPTIEENDGTIKKEEVIQNFTAELTDLSPNTNYYVRAFASNSIGTAYGEEKIFTTRSYDIEMIIVEGGIFQMGSNDETNREQPVHPVTVSSFEIGKYEITQAQWEVIMGSNPSYFKGDNLPVERVNWGMAQEFITKLNQKTGKNYRLPTEEEWEFAALGGNSSNGFTYSGSNSIEDVAWYAFNAAYKSHDVASKKANELGIYDMTGNVWEWLDGWYDNYDSDAVTDPDGIPNGTYRCLRGGCWDYGPDDCRVKRRRYDISGIIEKNVGLRVARSL</sequence>
<feature type="domain" description="Sulfatase-modifying factor enzyme-like" evidence="2">
    <location>
        <begin position="144"/>
        <end position="356"/>
    </location>
</feature>
<feature type="signal peptide" evidence="1">
    <location>
        <begin position="1"/>
        <end position="28"/>
    </location>
</feature>
<reference evidence="4" key="2">
    <citation type="journal article" date="2020" name="Antonie Van Leeuwenhoek">
        <title>Labilibaculum antarcticum sp. nov., a novel facultative anaerobic, psychrotorelant bacterium isolated from marine sediment of Antarctica.</title>
        <authorList>
            <person name="Watanabe M."/>
            <person name="Kojima H."/>
            <person name="Fukui M."/>
        </authorList>
    </citation>
    <scope>NUCLEOTIDE SEQUENCE [LARGE SCALE GENOMIC DNA]</scope>
    <source>
        <strain evidence="4">SPP2</strain>
    </source>
</reference>
<evidence type="ECO:0000259" key="2">
    <source>
        <dbReference type="Pfam" id="PF03781"/>
    </source>
</evidence>
<feature type="chain" id="PRO_5013095768" description="Sulfatase-modifying factor enzyme-like domain-containing protein" evidence="1">
    <location>
        <begin position="29"/>
        <end position="358"/>
    </location>
</feature>
<dbReference type="EMBL" id="AP018042">
    <property type="protein sequence ID" value="BAX81668.1"/>
    <property type="molecule type" value="Genomic_DNA"/>
</dbReference>
<dbReference type="Pfam" id="PF03781">
    <property type="entry name" value="FGE-sulfatase"/>
    <property type="match status" value="1"/>
</dbReference>
<name>A0A1Y1CMM1_9BACT</name>
<dbReference type="PANTHER" id="PTHR23150:SF19">
    <property type="entry name" value="FORMYLGLYCINE-GENERATING ENZYME"/>
    <property type="match status" value="1"/>
</dbReference>
<keyword evidence="4" id="KW-1185">Reference proteome</keyword>
<reference evidence="3 4" key="1">
    <citation type="journal article" date="2018" name="Mar. Genomics">
        <title>Complete genome sequence of Marinifilaceae bacterium strain SPP2, isolated from the Antarctic marine sediment.</title>
        <authorList>
            <person name="Watanabe M."/>
            <person name="Kojima H."/>
            <person name="Fukui M."/>
        </authorList>
    </citation>
    <scope>NUCLEOTIDE SEQUENCE [LARGE SCALE GENOMIC DNA]</scope>
    <source>
        <strain evidence="3 4">SPP2</strain>
    </source>
</reference>
<dbReference type="KEGG" id="mbas:ALGA_3370"/>
<dbReference type="InterPro" id="IPR016187">
    <property type="entry name" value="CTDL_fold"/>
</dbReference>
<dbReference type="Proteomes" id="UP000218267">
    <property type="component" value="Chromosome"/>
</dbReference>
<organism evidence="3 4">
    <name type="scientific">Labilibaculum antarcticum</name>
    <dbReference type="NCBI Taxonomy" id="1717717"/>
    <lineage>
        <taxon>Bacteria</taxon>
        <taxon>Pseudomonadati</taxon>
        <taxon>Bacteroidota</taxon>
        <taxon>Bacteroidia</taxon>
        <taxon>Marinilabiliales</taxon>
        <taxon>Marinifilaceae</taxon>
        <taxon>Labilibaculum</taxon>
    </lineage>
</organism>
<proteinExistence type="predicted"/>
<evidence type="ECO:0000256" key="1">
    <source>
        <dbReference type="SAM" id="SignalP"/>
    </source>
</evidence>
<dbReference type="SUPFAM" id="SSF49265">
    <property type="entry name" value="Fibronectin type III"/>
    <property type="match status" value="1"/>
</dbReference>
<protein>
    <recommendedName>
        <fullName evidence="2">Sulfatase-modifying factor enzyme-like domain-containing protein</fullName>
    </recommendedName>
</protein>
<dbReference type="InterPro" id="IPR013783">
    <property type="entry name" value="Ig-like_fold"/>
</dbReference>
<dbReference type="SUPFAM" id="SSF56436">
    <property type="entry name" value="C-type lectin-like"/>
    <property type="match status" value="1"/>
</dbReference>
<dbReference type="Gene3D" id="3.90.1580.10">
    <property type="entry name" value="paralog of FGE (formylglycine-generating enzyme)"/>
    <property type="match status" value="1"/>
</dbReference>
<accession>A0A1Y1CMM1</accession>
<dbReference type="InterPro" id="IPR051043">
    <property type="entry name" value="Sulfatase_Mod_Factor_Kinase"/>
</dbReference>
<dbReference type="AlphaFoldDB" id="A0A1Y1CMM1"/>
<dbReference type="InterPro" id="IPR042095">
    <property type="entry name" value="SUMF_sf"/>
</dbReference>
<dbReference type="PROSITE" id="PS51257">
    <property type="entry name" value="PROKAR_LIPOPROTEIN"/>
    <property type="match status" value="1"/>
</dbReference>
<gene>
    <name evidence="3" type="ORF">ALGA_3370</name>
</gene>
<dbReference type="InterPro" id="IPR036116">
    <property type="entry name" value="FN3_sf"/>
</dbReference>
<dbReference type="GO" id="GO:0120147">
    <property type="term" value="F:formylglycine-generating oxidase activity"/>
    <property type="evidence" value="ECO:0007669"/>
    <property type="project" value="TreeGrafter"/>
</dbReference>
<evidence type="ECO:0000313" key="4">
    <source>
        <dbReference type="Proteomes" id="UP000218267"/>
    </source>
</evidence>